<protein>
    <submittedName>
        <fullName evidence="1">Uncharacterized protein</fullName>
    </submittedName>
</protein>
<name>A0A1M5S1F1_9BACI</name>
<dbReference type="EMBL" id="FQXD01000006">
    <property type="protein sequence ID" value="SHH32310.1"/>
    <property type="molecule type" value="Genomic_DNA"/>
</dbReference>
<organism evidence="1 2">
    <name type="scientific">Virgibacillus chiguensis</name>
    <dbReference type="NCBI Taxonomy" id="411959"/>
    <lineage>
        <taxon>Bacteria</taxon>
        <taxon>Bacillati</taxon>
        <taxon>Bacillota</taxon>
        <taxon>Bacilli</taxon>
        <taxon>Bacillales</taxon>
        <taxon>Bacillaceae</taxon>
        <taxon>Virgibacillus</taxon>
    </lineage>
</organism>
<sequence>MGSTFLYVPEAENIVLNNVELIELKGEFSRTEVSMDYTNNNIPIFNLSVFPTPNEDDNGIESFTASNEKRIRFRGVEGVYTEDDTYQMLLWDEQGLRYSLMIMDADLSVNQVKQFVNKMKYVP</sequence>
<keyword evidence="2" id="KW-1185">Reference proteome</keyword>
<evidence type="ECO:0000313" key="1">
    <source>
        <dbReference type="EMBL" id="SHH32310.1"/>
    </source>
</evidence>
<gene>
    <name evidence="1" type="ORF">SAMN05421807_10618</name>
</gene>
<proteinExistence type="predicted"/>
<dbReference type="OrthoDB" id="2389132at2"/>
<accession>A0A1M5S1F1</accession>
<evidence type="ECO:0000313" key="2">
    <source>
        <dbReference type="Proteomes" id="UP000184079"/>
    </source>
</evidence>
<dbReference type="Proteomes" id="UP000184079">
    <property type="component" value="Unassembled WGS sequence"/>
</dbReference>
<reference evidence="2" key="1">
    <citation type="submission" date="2016-11" db="EMBL/GenBank/DDBJ databases">
        <authorList>
            <person name="Varghese N."/>
            <person name="Submissions S."/>
        </authorList>
    </citation>
    <scope>NUCLEOTIDE SEQUENCE [LARGE SCALE GENOMIC DNA]</scope>
    <source>
        <strain evidence="2">CGMCC 1.6496</strain>
    </source>
</reference>
<dbReference type="AlphaFoldDB" id="A0A1M5S1F1"/>